<proteinExistence type="predicted"/>
<keyword evidence="1" id="KW-0472">Membrane</keyword>
<gene>
    <name evidence="2" type="ORF">Nans01_06560</name>
</gene>
<keyword evidence="1" id="KW-0812">Transmembrane</keyword>
<name>A0A9W6P309_9ACTN</name>
<feature type="transmembrane region" description="Helical" evidence="1">
    <location>
        <begin position="93"/>
        <end position="116"/>
    </location>
</feature>
<keyword evidence="3" id="KW-1185">Reference proteome</keyword>
<sequence>MGIVAVGAIGLTIVLYILGRRGRLLTISALIAGLALTPWIASHIATAMSATGNAVGIAVSLIVAVAASAWIGYEIKEGGGRTATPWIALTLPAIWVAAGGPFASLYGFLAGIVGGLDQIAAGF</sequence>
<dbReference type="EMBL" id="BSQG01000001">
    <property type="protein sequence ID" value="GLU46305.1"/>
    <property type="molecule type" value="Genomic_DNA"/>
</dbReference>
<dbReference type="AlphaFoldDB" id="A0A9W6P309"/>
<dbReference type="Proteomes" id="UP001165092">
    <property type="component" value="Unassembled WGS sequence"/>
</dbReference>
<evidence type="ECO:0000256" key="1">
    <source>
        <dbReference type="SAM" id="Phobius"/>
    </source>
</evidence>
<evidence type="ECO:0000313" key="3">
    <source>
        <dbReference type="Proteomes" id="UP001165092"/>
    </source>
</evidence>
<accession>A0A9W6P309</accession>
<organism evidence="2 3">
    <name type="scientific">Nocardiopsis ansamitocini</name>
    <dbReference type="NCBI Taxonomy" id="1670832"/>
    <lineage>
        <taxon>Bacteria</taxon>
        <taxon>Bacillati</taxon>
        <taxon>Actinomycetota</taxon>
        <taxon>Actinomycetes</taxon>
        <taxon>Streptosporangiales</taxon>
        <taxon>Nocardiopsidaceae</taxon>
        <taxon>Nocardiopsis</taxon>
    </lineage>
</organism>
<reference evidence="2" key="1">
    <citation type="submission" date="2023-02" db="EMBL/GenBank/DDBJ databases">
        <title>Nocardiopsis ansamitocini NBRC 112285.</title>
        <authorList>
            <person name="Ichikawa N."/>
            <person name="Sato H."/>
            <person name="Tonouchi N."/>
        </authorList>
    </citation>
    <scope>NUCLEOTIDE SEQUENCE</scope>
    <source>
        <strain evidence="2">NBRC 112285</strain>
    </source>
</reference>
<evidence type="ECO:0000313" key="2">
    <source>
        <dbReference type="EMBL" id="GLU46305.1"/>
    </source>
</evidence>
<comment type="caution">
    <text evidence="2">The sequence shown here is derived from an EMBL/GenBank/DDBJ whole genome shotgun (WGS) entry which is preliminary data.</text>
</comment>
<keyword evidence="1" id="KW-1133">Transmembrane helix</keyword>
<feature type="transmembrane region" description="Helical" evidence="1">
    <location>
        <begin position="54"/>
        <end position="73"/>
    </location>
</feature>
<protein>
    <submittedName>
        <fullName evidence="2">Uncharacterized protein</fullName>
    </submittedName>
</protein>
<feature type="transmembrane region" description="Helical" evidence="1">
    <location>
        <begin position="24"/>
        <end position="42"/>
    </location>
</feature>
<dbReference type="RefSeq" id="WP_285757155.1">
    <property type="nucleotide sequence ID" value="NZ_BSQG01000001.1"/>
</dbReference>